<dbReference type="AlphaFoldDB" id="A0A0C3DNM5"/>
<feature type="region of interest" description="Disordered" evidence="5">
    <location>
        <begin position="133"/>
        <end position="309"/>
    </location>
</feature>
<reference evidence="8" key="2">
    <citation type="submission" date="2015-01" db="EMBL/GenBank/DDBJ databases">
        <title>Evolutionary Origins and Diversification of the Mycorrhizal Mutualists.</title>
        <authorList>
            <consortium name="DOE Joint Genome Institute"/>
            <consortium name="Mycorrhizal Genomics Consortium"/>
            <person name="Kohler A."/>
            <person name="Kuo A."/>
            <person name="Nagy L.G."/>
            <person name="Floudas D."/>
            <person name="Copeland A."/>
            <person name="Barry K.W."/>
            <person name="Cichocki N."/>
            <person name="Veneault-Fourrey C."/>
            <person name="LaButti K."/>
            <person name="Lindquist E.A."/>
            <person name="Lipzen A."/>
            <person name="Lundell T."/>
            <person name="Morin E."/>
            <person name="Murat C."/>
            <person name="Riley R."/>
            <person name="Ohm R."/>
            <person name="Sun H."/>
            <person name="Tunlid A."/>
            <person name="Henrissat B."/>
            <person name="Grigoriev I.V."/>
            <person name="Hibbett D.S."/>
            <person name="Martin F."/>
        </authorList>
    </citation>
    <scope>NUCLEOTIDE SEQUENCE [LARGE SCALE GENOMIC DNA]</scope>
    <source>
        <strain evidence="8">Foug A</strain>
    </source>
</reference>
<keyword evidence="8" id="KW-1185">Reference proteome</keyword>
<sequence length="309" mass="33171">MSSSCTSFYCPARSDGPSTVALPTRGAYLLTSTPVSTTTTTDTTTTSSTPSPQNQAQAPTSSTSSSSSSSSSHSGAIIGGVIGGVAFIACIALGLLLYIRRRRRKRIAPSSEFINSLKTGTAPIFRLEPTAPRDAEKSGLSHYLPTPPSPPPPFAQTTYYSSPAMSSMDFPDSMWPPNPSASPKPLEPNRYSAQPAVGAAEAAHSHDNHGQDDHDPSSEQWDGDPIIEVPTIVPRVRSRRPESVPASVPRLGSSQRRSHHQPQNSYSGVSPLAVSQMSGFERDGRDASVQRATSLRPLRREDHHWEEHE</sequence>
<feature type="compositionally biased region" description="Polar residues" evidence="5">
    <location>
        <begin position="155"/>
        <end position="165"/>
    </location>
</feature>
<dbReference type="InParanoid" id="A0A0C3DNM5"/>
<evidence type="ECO:0000313" key="8">
    <source>
        <dbReference type="Proteomes" id="UP000053989"/>
    </source>
</evidence>
<feature type="region of interest" description="Disordered" evidence="5">
    <location>
        <begin position="32"/>
        <end position="73"/>
    </location>
</feature>
<feature type="compositionally biased region" description="Polar residues" evidence="5">
    <location>
        <begin position="261"/>
        <end position="278"/>
    </location>
</feature>
<feature type="transmembrane region" description="Helical" evidence="6">
    <location>
        <begin position="76"/>
        <end position="99"/>
    </location>
</feature>
<organism evidence="7 8">
    <name type="scientific">Scleroderma citrinum Foug A</name>
    <dbReference type="NCBI Taxonomy" id="1036808"/>
    <lineage>
        <taxon>Eukaryota</taxon>
        <taxon>Fungi</taxon>
        <taxon>Dikarya</taxon>
        <taxon>Basidiomycota</taxon>
        <taxon>Agaricomycotina</taxon>
        <taxon>Agaricomycetes</taxon>
        <taxon>Agaricomycetidae</taxon>
        <taxon>Boletales</taxon>
        <taxon>Sclerodermatineae</taxon>
        <taxon>Sclerodermataceae</taxon>
        <taxon>Scleroderma</taxon>
    </lineage>
</organism>
<evidence type="ECO:0000256" key="4">
    <source>
        <dbReference type="ARBA" id="ARBA00023136"/>
    </source>
</evidence>
<evidence type="ECO:0000256" key="6">
    <source>
        <dbReference type="SAM" id="Phobius"/>
    </source>
</evidence>
<gene>
    <name evidence="7" type="ORF">SCLCIDRAFT_1219265</name>
</gene>
<feature type="compositionally biased region" description="Basic and acidic residues" evidence="5">
    <location>
        <begin position="298"/>
        <end position="309"/>
    </location>
</feature>
<evidence type="ECO:0000256" key="2">
    <source>
        <dbReference type="ARBA" id="ARBA00022692"/>
    </source>
</evidence>
<protein>
    <recommendedName>
        <fullName evidence="9">REJ domain-containing protein</fullName>
    </recommendedName>
</protein>
<evidence type="ECO:0000256" key="5">
    <source>
        <dbReference type="SAM" id="MobiDB-lite"/>
    </source>
</evidence>
<dbReference type="Proteomes" id="UP000053989">
    <property type="component" value="Unassembled WGS sequence"/>
</dbReference>
<feature type="region of interest" description="Disordered" evidence="5">
    <location>
        <begin position="1"/>
        <end position="20"/>
    </location>
</feature>
<dbReference type="OrthoDB" id="2692594at2759"/>
<evidence type="ECO:0000256" key="1">
    <source>
        <dbReference type="ARBA" id="ARBA00004167"/>
    </source>
</evidence>
<evidence type="ECO:0000256" key="3">
    <source>
        <dbReference type="ARBA" id="ARBA00022989"/>
    </source>
</evidence>
<evidence type="ECO:0008006" key="9">
    <source>
        <dbReference type="Google" id="ProtNLM"/>
    </source>
</evidence>
<dbReference type="InterPro" id="IPR051694">
    <property type="entry name" value="Immunoregulatory_rcpt-like"/>
</dbReference>
<dbReference type="Gene3D" id="1.20.5.510">
    <property type="entry name" value="Single helix bin"/>
    <property type="match status" value="1"/>
</dbReference>
<reference evidence="7 8" key="1">
    <citation type="submission" date="2014-04" db="EMBL/GenBank/DDBJ databases">
        <authorList>
            <consortium name="DOE Joint Genome Institute"/>
            <person name="Kuo A."/>
            <person name="Kohler A."/>
            <person name="Nagy L.G."/>
            <person name="Floudas D."/>
            <person name="Copeland A."/>
            <person name="Barry K.W."/>
            <person name="Cichocki N."/>
            <person name="Veneault-Fourrey C."/>
            <person name="LaButti K."/>
            <person name="Lindquist E.A."/>
            <person name="Lipzen A."/>
            <person name="Lundell T."/>
            <person name="Morin E."/>
            <person name="Murat C."/>
            <person name="Sun H."/>
            <person name="Tunlid A."/>
            <person name="Henrissat B."/>
            <person name="Grigoriev I.V."/>
            <person name="Hibbett D.S."/>
            <person name="Martin F."/>
            <person name="Nordberg H.P."/>
            <person name="Cantor M.N."/>
            <person name="Hua S.X."/>
        </authorList>
    </citation>
    <scope>NUCLEOTIDE SEQUENCE [LARGE SCALE GENOMIC DNA]</scope>
    <source>
        <strain evidence="7 8">Foug A</strain>
    </source>
</reference>
<comment type="subcellular location">
    <subcellularLocation>
        <location evidence="1">Membrane</location>
        <topology evidence="1">Single-pass membrane protein</topology>
    </subcellularLocation>
</comment>
<dbReference type="HOGENOM" id="CLU_900663_0_0_1"/>
<keyword evidence="4 6" id="KW-0472">Membrane</keyword>
<dbReference type="EMBL" id="KN822098">
    <property type="protein sequence ID" value="KIM57591.1"/>
    <property type="molecule type" value="Genomic_DNA"/>
</dbReference>
<accession>A0A0C3DNM5</accession>
<dbReference type="PANTHER" id="PTHR15549:SF26">
    <property type="entry name" value="AXIAL BUDDING PATTERN PROTEIN 2-RELATED"/>
    <property type="match status" value="1"/>
</dbReference>
<dbReference type="PANTHER" id="PTHR15549">
    <property type="entry name" value="PAIRED IMMUNOGLOBULIN-LIKE TYPE 2 RECEPTOR"/>
    <property type="match status" value="1"/>
</dbReference>
<dbReference type="GO" id="GO:0016020">
    <property type="term" value="C:membrane"/>
    <property type="evidence" value="ECO:0007669"/>
    <property type="project" value="UniProtKB-SubCell"/>
</dbReference>
<evidence type="ECO:0000313" key="7">
    <source>
        <dbReference type="EMBL" id="KIM57591.1"/>
    </source>
</evidence>
<name>A0A0C3DNM5_9AGAM</name>
<feature type="compositionally biased region" description="Basic and acidic residues" evidence="5">
    <location>
        <begin position="203"/>
        <end position="217"/>
    </location>
</feature>
<feature type="compositionally biased region" description="Pro residues" evidence="5">
    <location>
        <begin position="174"/>
        <end position="186"/>
    </location>
</feature>
<dbReference type="STRING" id="1036808.A0A0C3DNM5"/>
<keyword evidence="2 6" id="KW-0812">Transmembrane</keyword>
<keyword evidence="3 6" id="KW-1133">Transmembrane helix</keyword>
<dbReference type="GO" id="GO:0071944">
    <property type="term" value="C:cell periphery"/>
    <property type="evidence" value="ECO:0007669"/>
    <property type="project" value="UniProtKB-ARBA"/>
</dbReference>
<feature type="compositionally biased region" description="Pro residues" evidence="5">
    <location>
        <begin position="145"/>
        <end position="154"/>
    </location>
</feature>
<proteinExistence type="predicted"/>